<dbReference type="PROSITE" id="PS50902">
    <property type="entry name" value="FLAVODOXIN_LIKE"/>
    <property type="match status" value="1"/>
</dbReference>
<evidence type="ECO:0000313" key="4">
    <source>
        <dbReference type="EMBL" id="GAA2096361.1"/>
    </source>
</evidence>
<evidence type="ECO:0000256" key="2">
    <source>
        <dbReference type="SAM" id="MobiDB-lite"/>
    </source>
</evidence>
<reference evidence="4 5" key="1">
    <citation type="journal article" date="2019" name="Int. J. Syst. Evol. Microbiol.">
        <title>The Global Catalogue of Microorganisms (GCM) 10K type strain sequencing project: providing services to taxonomists for standard genome sequencing and annotation.</title>
        <authorList>
            <consortium name="The Broad Institute Genomics Platform"/>
            <consortium name="The Broad Institute Genome Sequencing Center for Infectious Disease"/>
            <person name="Wu L."/>
            <person name="Ma J."/>
        </authorList>
    </citation>
    <scope>NUCLEOTIDE SEQUENCE [LARGE SCALE GENOMIC DNA]</scope>
    <source>
        <strain evidence="4 5">JCM 15478</strain>
    </source>
</reference>
<dbReference type="Proteomes" id="UP001500016">
    <property type="component" value="Unassembled WGS sequence"/>
</dbReference>
<dbReference type="EMBL" id="BAAAPE010000016">
    <property type="protein sequence ID" value="GAA2096361.1"/>
    <property type="molecule type" value="Genomic_DNA"/>
</dbReference>
<dbReference type="PANTHER" id="PTHR30546">
    <property type="entry name" value="FLAVODOXIN-RELATED PROTEIN WRBA-RELATED"/>
    <property type="match status" value="1"/>
</dbReference>
<protein>
    <submittedName>
        <fullName evidence="4">NAD(P)H:quinone oxidoreductase</fullName>
    </submittedName>
</protein>
<feature type="domain" description="Flavodoxin-like" evidence="3">
    <location>
        <begin position="7"/>
        <end position="193"/>
    </location>
</feature>
<comment type="caution">
    <text evidence="4">The sequence shown here is derived from an EMBL/GenBank/DDBJ whole genome shotgun (WGS) entry which is preliminary data.</text>
</comment>
<evidence type="ECO:0000256" key="1">
    <source>
        <dbReference type="ARBA" id="ARBA00006961"/>
    </source>
</evidence>
<dbReference type="Gene3D" id="3.40.50.360">
    <property type="match status" value="1"/>
</dbReference>
<proteinExistence type="inferred from homology"/>
<evidence type="ECO:0000259" key="3">
    <source>
        <dbReference type="PROSITE" id="PS50902"/>
    </source>
</evidence>
<comment type="similarity">
    <text evidence="1">Belongs to the WrbA family.</text>
</comment>
<dbReference type="NCBIfam" id="NF002999">
    <property type="entry name" value="PRK03767.1"/>
    <property type="match status" value="1"/>
</dbReference>
<sequence length="228" mass="23161">MPEHLKAAVVYYSSTGNVHALARAVAQGAELAGAEVRLRRVAELAPPEAVASNPDWLAHAEAARDVPLAELTDLTWADALLFGTPSRYGNMAAQLKQFLDTTGGLWDAGELADKALAGFTSAGSPHGGQESTLTSMYQVFMHWGAILVPPGYTDPVVEGAGGNPYGVSADDGGGAGPGEPALAAARHLGRRVAEKAALLRRTPAGTPGGTSVGTPVDARAAGSLGGLS</sequence>
<dbReference type="PANTHER" id="PTHR30546:SF23">
    <property type="entry name" value="FLAVOPROTEIN-LIKE PROTEIN YCP4-RELATED"/>
    <property type="match status" value="1"/>
</dbReference>
<dbReference type="InterPro" id="IPR008254">
    <property type="entry name" value="Flavodoxin/NO_synth"/>
</dbReference>
<dbReference type="NCBIfam" id="TIGR01755">
    <property type="entry name" value="flav_wrbA"/>
    <property type="match status" value="1"/>
</dbReference>
<dbReference type="Pfam" id="PF03358">
    <property type="entry name" value="FMN_red"/>
    <property type="match status" value="1"/>
</dbReference>
<dbReference type="SUPFAM" id="SSF52218">
    <property type="entry name" value="Flavoproteins"/>
    <property type="match status" value="1"/>
</dbReference>
<gene>
    <name evidence="4" type="primary">wrbA_3</name>
    <name evidence="4" type="ORF">GCM10009801_65870</name>
</gene>
<accession>A0ABN2WPC6</accession>
<evidence type="ECO:0000313" key="5">
    <source>
        <dbReference type="Proteomes" id="UP001500016"/>
    </source>
</evidence>
<dbReference type="InterPro" id="IPR029039">
    <property type="entry name" value="Flavoprotein-like_sf"/>
</dbReference>
<dbReference type="InterPro" id="IPR010089">
    <property type="entry name" value="Flavoprotein_WrbA-like"/>
</dbReference>
<name>A0ABN2WPC6_9ACTN</name>
<keyword evidence="5" id="KW-1185">Reference proteome</keyword>
<dbReference type="InterPro" id="IPR005025">
    <property type="entry name" value="FMN_Rdtase-like_dom"/>
</dbReference>
<organism evidence="4 5">
    <name type="scientific">Streptomyces albiaxialis</name>
    <dbReference type="NCBI Taxonomy" id="329523"/>
    <lineage>
        <taxon>Bacteria</taxon>
        <taxon>Bacillati</taxon>
        <taxon>Actinomycetota</taxon>
        <taxon>Actinomycetes</taxon>
        <taxon>Kitasatosporales</taxon>
        <taxon>Streptomycetaceae</taxon>
        <taxon>Streptomyces</taxon>
    </lineage>
</organism>
<feature type="region of interest" description="Disordered" evidence="2">
    <location>
        <begin position="200"/>
        <end position="228"/>
    </location>
</feature>
<dbReference type="RefSeq" id="WP_344533459.1">
    <property type="nucleotide sequence ID" value="NZ_BAAAPE010000016.1"/>
</dbReference>